<name>A0A5B7D515_PORTR</name>
<proteinExistence type="predicted"/>
<accession>A0A5B7D515</accession>
<organism evidence="1 2">
    <name type="scientific">Portunus trituberculatus</name>
    <name type="common">Swimming crab</name>
    <name type="synonym">Neptunus trituberculatus</name>
    <dbReference type="NCBI Taxonomy" id="210409"/>
    <lineage>
        <taxon>Eukaryota</taxon>
        <taxon>Metazoa</taxon>
        <taxon>Ecdysozoa</taxon>
        <taxon>Arthropoda</taxon>
        <taxon>Crustacea</taxon>
        <taxon>Multicrustacea</taxon>
        <taxon>Malacostraca</taxon>
        <taxon>Eumalacostraca</taxon>
        <taxon>Eucarida</taxon>
        <taxon>Decapoda</taxon>
        <taxon>Pleocyemata</taxon>
        <taxon>Brachyura</taxon>
        <taxon>Eubrachyura</taxon>
        <taxon>Portunoidea</taxon>
        <taxon>Portunidae</taxon>
        <taxon>Portuninae</taxon>
        <taxon>Portunus</taxon>
    </lineage>
</organism>
<evidence type="ECO:0000313" key="2">
    <source>
        <dbReference type="Proteomes" id="UP000324222"/>
    </source>
</evidence>
<dbReference type="EMBL" id="VSRR010000407">
    <property type="protein sequence ID" value="MPC15193.1"/>
    <property type="molecule type" value="Genomic_DNA"/>
</dbReference>
<dbReference type="AlphaFoldDB" id="A0A5B7D515"/>
<gene>
    <name evidence="1" type="ORF">E2C01_007978</name>
</gene>
<keyword evidence="2" id="KW-1185">Reference proteome</keyword>
<dbReference type="Proteomes" id="UP000324222">
    <property type="component" value="Unassembled WGS sequence"/>
</dbReference>
<comment type="caution">
    <text evidence="1">The sequence shown here is derived from an EMBL/GenBank/DDBJ whole genome shotgun (WGS) entry which is preliminary data.</text>
</comment>
<protein>
    <submittedName>
        <fullName evidence="1">Uncharacterized protein</fullName>
    </submittedName>
</protein>
<sequence>MALVARIKKLFALSPRRFSKATEMISRVLKAFSSVNVEMWLISLYIHKRTLKNRVISTIWSILNVVKVRHRSVSDHGGDLVGDEAARSGSASRSASPLACVSCRWCLLAKHYLLCGAYWPNTPLLDTLEKCVQFLTTAIF</sequence>
<reference evidence="1 2" key="1">
    <citation type="submission" date="2019-05" db="EMBL/GenBank/DDBJ databases">
        <title>Another draft genome of Portunus trituberculatus and its Hox gene families provides insights of decapod evolution.</title>
        <authorList>
            <person name="Jeong J.-H."/>
            <person name="Song I."/>
            <person name="Kim S."/>
            <person name="Choi T."/>
            <person name="Kim D."/>
            <person name="Ryu S."/>
            <person name="Kim W."/>
        </authorList>
    </citation>
    <scope>NUCLEOTIDE SEQUENCE [LARGE SCALE GENOMIC DNA]</scope>
    <source>
        <tissue evidence="1">Muscle</tissue>
    </source>
</reference>
<evidence type="ECO:0000313" key="1">
    <source>
        <dbReference type="EMBL" id="MPC15193.1"/>
    </source>
</evidence>